<keyword evidence="5 6" id="KW-0804">Transcription</keyword>
<name>A0A235BDI6_9BACL</name>
<accession>A0A235BDI6</accession>
<evidence type="ECO:0000256" key="4">
    <source>
        <dbReference type="ARBA" id="ARBA00023125"/>
    </source>
</evidence>
<evidence type="ECO:0000256" key="1">
    <source>
        <dbReference type="ARBA" id="ARBA00008724"/>
    </source>
</evidence>
<dbReference type="EMBL" id="NOWF01000001">
    <property type="protein sequence ID" value="OYD10007.1"/>
    <property type="molecule type" value="Genomic_DNA"/>
</dbReference>
<sequence length="252" mass="28284">MAGHSKWKNIQHRKGRQDALRGKIFAKLSREITVAARDGGDPDTNQKLRLAISKARSQNMPNENIERAIKKGTGEEGGSHYESVTYEGYGPGGAAVMIEALTDNRNRTAADVRHIFNKRNGNLGEAGCVAWMFERKGLLRIDRHSTKFEEDDVMMEALEAGAEDFEALDESFEVLTSPDTFEDVKNALEERGFRFSTAEVTMLPSNTVDLTGEDVPKMLALMESLEDHDDVQNVYANFDMDDRELENYDRSS</sequence>
<evidence type="ECO:0000313" key="10">
    <source>
        <dbReference type="Proteomes" id="UP000215459"/>
    </source>
</evidence>
<comment type="subcellular location">
    <subcellularLocation>
        <location evidence="6">Cytoplasm</location>
    </subcellularLocation>
</comment>
<keyword evidence="3 6" id="KW-0805">Transcription regulation</keyword>
<dbReference type="NCBIfam" id="NF001030">
    <property type="entry name" value="PRK00110.1"/>
    <property type="match status" value="1"/>
</dbReference>
<dbReference type="Pfam" id="PF20772">
    <property type="entry name" value="TACO1_YebC_N"/>
    <property type="match status" value="1"/>
</dbReference>
<dbReference type="InterPro" id="IPR017856">
    <property type="entry name" value="Integrase-like_N"/>
</dbReference>
<dbReference type="Gene3D" id="3.30.70.980">
    <property type="match status" value="2"/>
</dbReference>
<dbReference type="InterPro" id="IPR029072">
    <property type="entry name" value="YebC-like"/>
</dbReference>
<comment type="caution">
    <text evidence="9">The sequence shown here is derived from an EMBL/GenBank/DDBJ whole genome shotgun (WGS) entry which is preliminary data.</text>
</comment>
<evidence type="ECO:0000256" key="5">
    <source>
        <dbReference type="ARBA" id="ARBA00023163"/>
    </source>
</evidence>
<dbReference type="Proteomes" id="UP000215459">
    <property type="component" value="Unassembled WGS sequence"/>
</dbReference>
<dbReference type="OrthoDB" id="9781053at2"/>
<dbReference type="HAMAP" id="MF_00693">
    <property type="entry name" value="Transcrip_reg_TACO1"/>
    <property type="match status" value="1"/>
</dbReference>
<dbReference type="InterPro" id="IPR026564">
    <property type="entry name" value="Transcrip_reg_TACO1-like_dom3"/>
</dbReference>
<dbReference type="InterPro" id="IPR002876">
    <property type="entry name" value="Transcrip_reg_TACO1-like"/>
</dbReference>
<feature type="domain" description="TACO1/YebC-like second and third" evidence="7">
    <location>
        <begin position="81"/>
        <end position="238"/>
    </location>
</feature>
<dbReference type="NCBIfam" id="NF009044">
    <property type="entry name" value="PRK12378.1"/>
    <property type="match status" value="1"/>
</dbReference>
<dbReference type="RefSeq" id="WP_094263105.1">
    <property type="nucleotide sequence ID" value="NZ_NOWF01000001.1"/>
</dbReference>
<reference evidence="9 10" key="1">
    <citation type="submission" date="2017-07" db="EMBL/GenBank/DDBJ databases">
        <title>The genome sequence of Paludifilum halophilum highlights mechanisms for microbial adaptation to high salt environemnts.</title>
        <authorList>
            <person name="Belbahri L."/>
        </authorList>
    </citation>
    <scope>NUCLEOTIDE SEQUENCE [LARGE SCALE GENOMIC DNA]</scope>
    <source>
        <strain evidence="9 10">DSM 102817</strain>
    </source>
</reference>
<dbReference type="GO" id="GO:0003677">
    <property type="term" value="F:DNA binding"/>
    <property type="evidence" value="ECO:0007669"/>
    <property type="project" value="UniProtKB-UniRule"/>
</dbReference>
<evidence type="ECO:0000313" key="9">
    <source>
        <dbReference type="EMBL" id="OYD10007.1"/>
    </source>
</evidence>
<dbReference type="FunFam" id="1.10.10.200:FF:000002">
    <property type="entry name" value="Probable transcriptional regulatory protein CLM62_37755"/>
    <property type="match status" value="1"/>
</dbReference>
<dbReference type="PANTHER" id="PTHR12532">
    <property type="entry name" value="TRANSLATIONAL ACTIVATOR OF CYTOCHROME C OXIDASE 1"/>
    <property type="match status" value="1"/>
</dbReference>
<gene>
    <name evidence="9" type="ORF">CHM34_02780</name>
</gene>
<dbReference type="Gene3D" id="1.10.10.200">
    <property type="match status" value="1"/>
</dbReference>
<organism evidence="9 10">
    <name type="scientific">Paludifilum halophilum</name>
    <dbReference type="NCBI Taxonomy" id="1642702"/>
    <lineage>
        <taxon>Bacteria</taxon>
        <taxon>Bacillati</taxon>
        <taxon>Bacillota</taxon>
        <taxon>Bacilli</taxon>
        <taxon>Bacillales</taxon>
        <taxon>Thermoactinomycetaceae</taxon>
        <taxon>Paludifilum</taxon>
    </lineage>
</organism>
<evidence type="ECO:0000259" key="7">
    <source>
        <dbReference type="Pfam" id="PF01709"/>
    </source>
</evidence>
<evidence type="ECO:0000256" key="6">
    <source>
        <dbReference type="HAMAP-Rule" id="MF_00693"/>
    </source>
</evidence>
<dbReference type="GO" id="GO:0006355">
    <property type="term" value="P:regulation of DNA-templated transcription"/>
    <property type="evidence" value="ECO:0007669"/>
    <property type="project" value="UniProtKB-UniRule"/>
</dbReference>
<dbReference type="GO" id="GO:0005829">
    <property type="term" value="C:cytosol"/>
    <property type="evidence" value="ECO:0007669"/>
    <property type="project" value="TreeGrafter"/>
</dbReference>
<dbReference type="AlphaFoldDB" id="A0A235BDI6"/>
<dbReference type="SUPFAM" id="SSF75625">
    <property type="entry name" value="YebC-like"/>
    <property type="match status" value="1"/>
</dbReference>
<evidence type="ECO:0000259" key="8">
    <source>
        <dbReference type="Pfam" id="PF20772"/>
    </source>
</evidence>
<keyword evidence="4 6" id="KW-0238">DNA-binding</keyword>
<evidence type="ECO:0000256" key="3">
    <source>
        <dbReference type="ARBA" id="ARBA00023015"/>
    </source>
</evidence>
<keyword evidence="10" id="KW-1185">Reference proteome</keyword>
<dbReference type="NCBIfam" id="TIGR01033">
    <property type="entry name" value="YebC/PmpR family DNA-binding transcriptional regulator"/>
    <property type="match status" value="1"/>
</dbReference>
<keyword evidence="2 6" id="KW-0963">Cytoplasm</keyword>
<comment type="similarity">
    <text evidence="1 6">Belongs to the TACO1 family.</text>
</comment>
<dbReference type="PANTHER" id="PTHR12532:SF6">
    <property type="entry name" value="TRANSCRIPTIONAL REGULATORY PROTEIN YEBC-RELATED"/>
    <property type="match status" value="1"/>
</dbReference>
<dbReference type="InterPro" id="IPR048300">
    <property type="entry name" value="TACO1_YebC-like_2nd/3rd_dom"/>
</dbReference>
<dbReference type="Pfam" id="PF01709">
    <property type="entry name" value="Transcrip_reg"/>
    <property type="match status" value="1"/>
</dbReference>
<evidence type="ECO:0000256" key="2">
    <source>
        <dbReference type="ARBA" id="ARBA00022490"/>
    </source>
</evidence>
<protein>
    <recommendedName>
        <fullName evidence="6">Probable transcriptional regulatory protein CHM34_02780</fullName>
    </recommendedName>
</protein>
<dbReference type="InterPro" id="IPR049083">
    <property type="entry name" value="TACO1_YebC_N"/>
</dbReference>
<dbReference type="FunFam" id="3.30.70.980:FF:000002">
    <property type="entry name" value="Probable transcriptional regulatory protein YebC"/>
    <property type="match status" value="1"/>
</dbReference>
<feature type="domain" description="TACO1/YebC-like N-terminal" evidence="8">
    <location>
        <begin position="5"/>
        <end position="75"/>
    </location>
</feature>
<proteinExistence type="inferred from homology"/>